<keyword evidence="4 5" id="KW-0472">Membrane</keyword>
<feature type="transmembrane region" description="Helical" evidence="5">
    <location>
        <begin position="12"/>
        <end position="33"/>
    </location>
</feature>
<organism evidence="6">
    <name type="scientific">Bactrocera latifrons</name>
    <name type="common">Malaysian fruit fly</name>
    <name type="synonym">Chaetodacus latifrons</name>
    <dbReference type="NCBI Taxonomy" id="174628"/>
    <lineage>
        <taxon>Eukaryota</taxon>
        <taxon>Metazoa</taxon>
        <taxon>Ecdysozoa</taxon>
        <taxon>Arthropoda</taxon>
        <taxon>Hexapoda</taxon>
        <taxon>Insecta</taxon>
        <taxon>Pterygota</taxon>
        <taxon>Neoptera</taxon>
        <taxon>Endopterygota</taxon>
        <taxon>Diptera</taxon>
        <taxon>Brachycera</taxon>
        <taxon>Muscomorpha</taxon>
        <taxon>Tephritoidea</taxon>
        <taxon>Tephritidae</taxon>
        <taxon>Bactrocera</taxon>
        <taxon>Bactrocera</taxon>
    </lineage>
</organism>
<dbReference type="InterPro" id="IPR008952">
    <property type="entry name" value="Tetraspanin_EC2_sf"/>
</dbReference>
<evidence type="ECO:0000313" key="6">
    <source>
        <dbReference type="EMBL" id="JAI41266.1"/>
    </source>
</evidence>
<dbReference type="GO" id="GO:0005886">
    <property type="term" value="C:plasma membrane"/>
    <property type="evidence" value="ECO:0007669"/>
    <property type="project" value="TreeGrafter"/>
</dbReference>
<feature type="transmembrane region" description="Helical" evidence="5">
    <location>
        <begin position="74"/>
        <end position="95"/>
    </location>
</feature>
<feature type="transmembrane region" description="Helical" evidence="5">
    <location>
        <begin position="45"/>
        <end position="68"/>
    </location>
</feature>
<dbReference type="AlphaFoldDB" id="A0A0K8VQV7"/>
<keyword evidence="2 5" id="KW-0812">Transmembrane</keyword>
<proteinExistence type="predicted"/>
<evidence type="ECO:0000256" key="5">
    <source>
        <dbReference type="SAM" id="Phobius"/>
    </source>
</evidence>
<accession>A0A0K8VQV7</accession>
<comment type="subcellular location">
    <subcellularLocation>
        <location evidence="1">Membrane</location>
        <topology evidence="1">Multi-pass membrane protein</topology>
    </subcellularLocation>
</comment>
<keyword evidence="3 5" id="KW-1133">Transmembrane helix</keyword>
<evidence type="ECO:0000256" key="2">
    <source>
        <dbReference type="ARBA" id="ARBA00022692"/>
    </source>
</evidence>
<dbReference type="PANTHER" id="PTHR19282:SF521">
    <property type="entry name" value="IP01817P-RELATED"/>
    <property type="match status" value="1"/>
</dbReference>
<sequence>MNCLTVTIKYIVVFFNFLCVVFGIVIVVLSTLLMKELGAAIKPICISLIVFGSVILCISFVGCCGALTESLFCIWTYVICLLVVLVCNVINIIYIKKADSTEHARHDVNLAWQHMKEGSDVIMHIFQTTMECCGKINYNDYTNAGMLIPISCYRGYSMMPTDLYQTGCLAELTDSYNTTYKHMYIGSVVIFTIEAVSLAFAVALGVIYQLDY</sequence>
<dbReference type="Pfam" id="PF00335">
    <property type="entry name" value="Tetraspanin"/>
    <property type="match status" value="1"/>
</dbReference>
<dbReference type="EMBL" id="GDHF01011048">
    <property type="protein sequence ID" value="JAI41266.1"/>
    <property type="molecule type" value="Transcribed_RNA"/>
</dbReference>
<evidence type="ECO:0000256" key="1">
    <source>
        <dbReference type="ARBA" id="ARBA00004141"/>
    </source>
</evidence>
<dbReference type="OrthoDB" id="71600at2759"/>
<evidence type="ECO:0000256" key="3">
    <source>
        <dbReference type="ARBA" id="ARBA00022989"/>
    </source>
</evidence>
<dbReference type="PRINTS" id="PR00259">
    <property type="entry name" value="TMFOUR"/>
</dbReference>
<feature type="transmembrane region" description="Helical" evidence="5">
    <location>
        <begin position="184"/>
        <end position="208"/>
    </location>
</feature>
<dbReference type="InterPro" id="IPR018499">
    <property type="entry name" value="Tetraspanin/Peripherin"/>
</dbReference>
<evidence type="ECO:0000256" key="4">
    <source>
        <dbReference type="ARBA" id="ARBA00023136"/>
    </source>
</evidence>
<dbReference type="PANTHER" id="PTHR19282">
    <property type="entry name" value="TETRASPANIN"/>
    <property type="match status" value="1"/>
</dbReference>
<reference evidence="6" key="1">
    <citation type="submission" date="2015-06" db="EMBL/GenBank/DDBJ databases">
        <authorList>
            <person name="Hoefler B.C."/>
            <person name="Straight P.D."/>
        </authorList>
    </citation>
    <scope>NUCLEOTIDE SEQUENCE</scope>
</reference>
<gene>
    <name evidence="6" type="primary">lbm_16</name>
    <name evidence="6" type="ORF">c0_g2_i2</name>
</gene>
<dbReference type="CDD" id="cd03127">
    <property type="entry name" value="tetraspanin_LEL"/>
    <property type="match status" value="1"/>
</dbReference>
<protein>
    <submittedName>
        <fullName evidence="6">Protein late bloomer</fullName>
    </submittedName>
</protein>
<name>A0A0K8VQV7_BACLA</name>
<dbReference type="SUPFAM" id="SSF48652">
    <property type="entry name" value="Tetraspanin"/>
    <property type="match status" value="1"/>
</dbReference>
<dbReference type="Gene3D" id="1.10.1450.10">
    <property type="entry name" value="Tetraspanin"/>
    <property type="match status" value="1"/>
</dbReference>